<evidence type="ECO:0000313" key="2">
    <source>
        <dbReference type="EMBL" id="RCJ42380.1"/>
    </source>
</evidence>
<proteinExistence type="predicted"/>
<feature type="transmembrane region" description="Helical" evidence="1">
    <location>
        <begin position="143"/>
        <end position="168"/>
    </location>
</feature>
<organism evidence="2 3">
    <name type="scientific">Nostoc minutum NIES-26</name>
    <dbReference type="NCBI Taxonomy" id="1844469"/>
    <lineage>
        <taxon>Bacteria</taxon>
        <taxon>Bacillati</taxon>
        <taxon>Cyanobacteriota</taxon>
        <taxon>Cyanophyceae</taxon>
        <taxon>Nostocales</taxon>
        <taxon>Nostocaceae</taxon>
        <taxon>Nostoc</taxon>
    </lineage>
</organism>
<accession>A0A367S2Y8</accession>
<feature type="transmembrane region" description="Helical" evidence="1">
    <location>
        <begin position="30"/>
        <end position="49"/>
    </location>
</feature>
<comment type="caution">
    <text evidence="2">The sequence shown here is derived from an EMBL/GenBank/DDBJ whole genome shotgun (WGS) entry which is preliminary data.</text>
</comment>
<protein>
    <submittedName>
        <fullName evidence="2">Uncharacterized protein</fullName>
    </submittedName>
</protein>
<name>A0A367S2Y8_9NOSO</name>
<keyword evidence="1" id="KW-0472">Membrane</keyword>
<evidence type="ECO:0000256" key="1">
    <source>
        <dbReference type="SAM" id="Phobius"/>
    </source>
</evidence>
<dbReference type="AlphaFoldDB" id="A0A367S2Y8"/>
<dbReference type="EMBL" id="LXQD01000008">
    <property type="protein sequence ID" value="RCJ42380.1"/>
    <property type="molecule type" value="Genomic_DNA"/>
</dbReference>
<feature type="transmembrane region" description="Helical" evidence="1">
    <location>
        <begin position="69"/>
        <end position="92"/>
    </location>
</feature>
<keyword evidence="1" id="KW-1133">Transmembrane helix</keyword>
<evidence type="ECO:0000313" key="3">
    <source>
        <dbReference type="Proteomes" id="UP000252107"/>
    </source>
</evidence>
<keyword evidence="1" id="KW-0812">Transmembrane</keyword>
<keyword evidence="3" id="KW-1185">Reference proteome</keyword>
<gene>
    <name evidence="2" type="ORF">A6770_35020</name>
</gene>
<dbReference type="Proteomes" id="UP000252107">
    <property type="component" value="Unassembled WGS sequence"/>
</dbReference>
<sequence length="171" mass="19033">MEKSSNSNIDLIYDYTADLIKSQRDSITRLDTKLSTFLAFGGLTLRFALSLHSNSLIKSLESLPEMLCLIFKILSCGLALCCVIICGIGLTAKMRGITVDPKELMKDELFNRKEETNKGYIVSGWIKITDEYEMLGKEKGEDLNLAIIFIILSIVAVSINIITDAVFIEKA</sequence>
<reference evidence="2" key="1">
    <citation type="submission" date="2016-04" db="EMBL/GenBank/DDBJ databases">
        <authorList>
            <person name="Tabuchi Yagui T.R."/>
        </authorList>
    </citation>
    <scope>NUCLEOTIDE SEQUENCE [LARGE SCALE GENOMIC DNA]</scope>
    <source>
        <strain evidence="2">NIES-26</strain>
    </source>
</reference>